<dbReference type="AlphaFoldDB" id="A0A2K9DBT7"/>
<name>A0A2K9DBT7_9MICO</name>
<dbReference type="Proteomes" id="UP000233276">
    <property type="component" value="Chromosome"/>
</dbReference>
<protein>
    <submittedName>
        <fullName evidence="2">N-acetyltransferase</fullName>
    </submittedName>
</protein>
<evidence type="ECO:0000259" key="1">
    <source>
        <dbReference type="PROSITE" id="PS51186"/>
    </source>
</evidence>
<reference evidence="2 3" key="1">
    <citation type="submission" date="2017-12" db="EMBL/GenBank/DDBJ databases">
        <title>Isolation and characterization of estrogens degradatiion strain Microbacterium hominis SJTG1.</title>
        <authorList>
            <person name="Xiong W."/>
            <person name="Yin C."/>
            <person name="Zheng D."/>
            <person name="Liang R."/>
        </authorList>
    </citation>
    <scope>NUCLEOTIDE SEQUENCE [LARGE SCALE GENOMIC DNA]</scope>
    <source>
        <strain evidence="2 3">SJTG1</strain>
    </source>
</reference>
<keyword evidence="2" id="KW-0808">Transferase</keyword>
<dbReference type="PANTHER" id="PTHR43415:SF4">
    <property type="entry name" value="N-ACETYLTRANSFERASE DOMAIN-CONTAINING PROTEIN"/>
    <property type="match status" value="1"/>
</dbReference>
<gene>
    <name evidence="2" type="ORF">CXR34_13445</name>
</gene>
<dbReference type="KEGG" id="mhos:CXR34_13445"/>
<proteinExistence type="predicted"/>
<evidence type="ECO:0000313" key="3">
    <source>
        <dbReference type="Proteomes" id="UP000233276"/>
    </source>
</evidence>
<dbReference type="PROSITE" id="PS51186">
    <property type="entry name" value="GNAT"/>
    <property type="match status" value="1"/>
</dbReference>
<dbReference type="SUPFAM" id="SSF55729">
    <property type="entry name" value="Acyl-CoA N-acyltransferases (Nat)"/>
    <property type="match status" value="1"/>
</dbReference>
<dbReference type="Pfam" id="PF13302">
    <property type="entry name" value="Acetyltransf_3"/>
    <property type="match status" value="1"/>
</dbReference>
<dbReference type="Gene3D" id="3.40.630.30">
    <property type="match status" value="1"/>
</dbReference>
<dbReference type="InterPro" id="IPR000182">
    <property type="entry name" value="GNAT_dom"/>
</dbReference>
<feature type="domain" description="N-acetyltransferase" evidence="1">
    <location>
        <begin position="38"/>
        <end position="213"/>
    </location>
</feature>
<dbReference type="PANTHER" id="PTHR43415">
    <property type="entry name" value="SPERMIDINE N(1)-ACETYLTRANSFERASE"/>
    <property type="match status" value="1"/>
</dbReference>
<organism evidence="2 3">
    <name type="scientific">Microbacterium hominis</name>
    <dbReference type="NCBI Taxonomy" id="162426"/>
    <lineage>
        <taxon>Bacteria</taxon>
        <taxon>Bacillati</taxon>
        <taxon>Actinomycetota</taxon>
        <taxon>Actinomycetes</taxon>
        <taxon>Micrococcales</taxon>
        <taxon>Microbacteriaceae</taxon>
        <taxon>Microbacterium</taxon>
    </lineage>
</organism>
<dbReference type="GO" id="GO:0016747">
    <property type="term" value="F:acyltransferase activity, transferring groups other than amino-acyl groups"/>
    <property type="evidence" value="ECO:0007669"/>
    <property type="project" value="InterPro"/>
</dbReference>
<dbReference type="EMBL" id="CP025299">
    <property type="protein sequence ID" value="AUG30352.1"/>
    <property type="molecule type" value="Genomic_DNA"/>
</dbReference>
<accession>A0A2K9DBT7</accession>
<dbReference type="InterPro" id="IPR016181">
    <property type="entry name" value="Acyl_CoA_acyltransferase"/>
</dbReference>
<evidence type="ECO:0000313" key="2">
    <source>
        <dbReference type="EMBL" id="AUG30352.1"/>
    </source>
</evidence>
<sequence>MVQKSLRHPARVWAGCRGHNVRVERIEHAEVIGERGGIRVRAFTATDIATYRRWLQPDQEWHRWDGPYFPKLDSTQIDAACARLAAAVDDGSYAAQSPLPRAVIATVTEPATMIGSVSWYWESEESDWRRMGLTVYDPSIRGRGIGTNALAVWTDYLFRTTAAVRLDYSTWSGNERMLAVGRRLGFTEEARFRDAREVRGTHYDSVVMGVLRREWEGRGAEEVTS</sequence>